<dbReference type="RefSeq" id="WP_284054908.1">
    <property type="nucleotide sequence ID" value="NZ_JAGRQC010000004.1"/>
</dbReference>
<gene>
    <name evidence="3" type="ORF">J7S20_14230</name>
</gene>
<organism evidence="3 4">
    <name type="scientific">Stakelama marina</name>
    <dbReference type="NCBI Taxonomy" id="2826939"/>
    <lineage>
        <taxon>Bacteria</taxon>
        <taxon>Pseudomonadati</taxon>
        <taxon>Pseudomonadota</taxon>
        <taxon>Alphaproteobacteria</taxon>
        <taxon>Sphingomonadales</taxon>
        <taxon>Sphingomonadaceae</taxon>
        <taxon>Stakelama</taxon>
    </lineage>
</organism>
<dbReference type="EMBL" id="JAGRQC010000004">
    <property type="protein sequence ID" value="MBR0553664.1"/>
    <property type="molecule type" value="Genomic_DNA"/>
</dbReference>
<keyword evidence="4" id="KW-1185">Reference proteome</keyword>
<sequence>MKTRMKILTAFAAAGVVLGSAGIAQAQRSPEYAAARKAGTVGERPDGYLGIVGSATPELRKLVNDINIQRRAVYTQAAQAQNTTLEQAAFVGGCKAIQRTSPGEKYMTPSGQWTTRGSGAPQLDSSCPN</sequence>
<feature type="compositionally biased region" description="Polar residues" evidence="1">
    <location>
        <begin position="109"/>
        <end position="129"/>
    </location>
</feature>
<accession>A0A8T4IIF0</accession>
<evidence type="ECO:0000313" key="4">
    <source>
        <dbReference type="Proteomes" id="UP000676996"/>
    </source>
</evidence>
<reference evidence="3" key="1">
    <citation type="submission" date="2021-04" db="EMBL/GenBank/DDBJ databases">
        <title>Ouciella asimina sp. nov., isolated from the surface seawater in the hydrothermal field of Okinawa Trough.</title>
        <authorList>
            <person name="Shuang W."/>
        </authorList>
    </citation>
    <scope>NUCLEOTIDE SEQUENCE</scope>
    <source>
        <strain evidence="3">LXI357</strain>
    </source>
</reference>
<feature type="chain" id="PRO_5035914946" evidence="2">
    <location>
        <begin position="27"/>
        <end position="129"/>
    </location>
</feature>
<evidence type="ECO:0000256" key="2">
    <source>
        <dbReference type="SAM" id="SignalP"/>
    </source>
</evidence>
<proteinExistence type="predicted"/>
<protein>
    <submittedName>
        <fullName evidence="3">YdbL family protein</fullName>
    </submittedName>
</protein>
<feature type="signal peptide" evidence="2">
    <location>
        <begin position="1"/>
        <end position="26"/>
    </location>
</feature>
<evidence type="ECO:0000313" key="3">
    <source>
        <dbReference type="EMBL" id="MBR0553664.1"/>
    </source>
</evidence>
<feature type="region of interest" description="Disordered" evidence="1">
    <location>
        <begin position="101"/>
        <end position="129"/>
    </location>
</feature>
<keyword evidence="2" id="KW-0732">Signal</keyword>
<dbReference type="Proteomes" id="UP000676996">
    <property type="component" value="Unassembled WGS sequence"/>
</dbReference>
<dbReference type="InterPro" id="IPR008309">
    <property type="entry name" value="YdbL"/>
</dbReference>
<evidence type="ECO:0000256" key="1">
    <source>
        <dbReference type="SAM" id="MobiDB-lite"/>
    </source>
</evidence>
<comment type="caution">
    <text evidence="3">The sequence shown here is derived from an EMBL/GenBank/DDBJ whole genome shotgun (WGS) entry which is preliminary data.</text>
</comment>
<name>A0A8T4IIF0_9SPHN</name>
<dbReference type="AlphaFoldDB" id="A0A8T4IIF0"/>
<dbReference type="Pfam" id="PF07027">
    <property type="entry name" value="DUF1318"/>
    <property type="match status" value="1"/>
</dbReference>